<comment type="caution">
    <text evidence="4">The sequence shown here is derived from an EMBL/GenBank/DDBJ whole genome shotgun (WGS) entry which is preliminary data.</text>
</comment>
<accession>A0ABY2S5V3</accession>
<reference evidence="4 5" key="1">
    <citation type="journal article" date="2015" name="Antonie Van Leeuwenhoek">
        <title>Prauserella endophytica sp. nov., an endophytic actinobacterium isolated from Tamarix taklamakanensis.</title>
        <authorList>
            <person name="Liu J.M."/>
            <person name="Habden X."/>
            <person name="Guo L."/>
            <person name="Tuo L."/>
            <person name="Jiang Z.K."/>
            <person name="Liu S.W."/>
            <person name="Liu X.F."/>
            <person name="Chen L."/>
            <person name="Li R.F."/>
            <person name="Zhang Y.Q."/>
            <person name="Sun C.H."/>
        </authorList>
    </citation>
    <scope>NUCLEOTIDE SEQUENCE [LARGE SCALE GENOMIC DNA]</scope>
    <source>
        <strain evidence="4 5">CGMCC 4.7182</strain>
    </source>
</reference>
<dbReference type="Pfam" id="PF14230">
    <property type="entry name" value="DUF4333"/>
    <property type="match status" value="1"/>
</dbReference>
<feature type="transmembrane region" description="Helical" evidence="2">
    <location>
        <begin position="131"/>
        <end position="152"/>
    </location>
</feature>
<keyword evidence="5" id="KW-1185">Reference proteome</keyword>
<feature type="compositionally biased region" description="Low complexity" evidence="1">
    <location>
        <begin position="34"/>
        <end position="117"/>
    </location>
</feature>
<evidence type="ECO:0000313" key="4">
    <source>
        <dbReference type="EMBL" id="TKG71290.1"/>
    </source>
</evidence>
<proteinExistence type="predicted"/>
<evidence type="ECO:0000259" key="3">
    <source>
        <dbReference type="Pfam" id="PF14230"/>
    </source>
</evidence>
<organism evidence="4 5">
    <name type="scientific">Prauserella endophytica</name>
    <dbReference type="NCBI Taxonomy" id="1592324"/>
    <lineage>
        <taxon>Bacteria</taxon>
        <taxon>Bacillati</taxon>
        <taxon>Actinomycetota</taxon>
        <taxon>Actinomycetes</taxon>
        <taxon>Pseudonocardiales</taxon>
        <taxon>Pseudonocardiaceae</taxon>
        <taxon>Prauserella</taxon>
        <taxon>Prauserella coralliicola group</taxon>
    </lineage>
</organism>
<keyword evidence="2" id="KW-1133">Transmembrane helix</keyword>
<dbReference type="RefSeq" id="WP_112269129.1">
    <property type="nucleotide sequence ID" value="NZ_SWMS01000006.1"/>
</dbReference>
<dbReference type="EMBL" id="SWMS01000006">
    <property type="protein sequence ID" value="TKG71290.1"/>
    <property type="molecule type" value="Genomic_DNA"/>
</dbReference>
<evidence type="ECO:0000256" key="2">
    <source>
        <dbReference type="SAM" id="Phobius"/>
    </source>
</evidence>
<keyword evidence="2" id="KW-0472">Membrane</keyword>
<evidence type="ECO:0000313" key="5">
    <source>
        <dbReference type="Proteomes" id="UP000309992"/>
    </source>
</evidence>
<dbReference type="Proteomes" id="UP000309992">
    <property type="component" value="Unassembled WGS sequence"/>
</dbReference>
<feature type="domain" description="DUF4333" evidence="3">
    <location>
        <begin position="145"/>
        <end position="222"/>
    </location>
</feature>
<dbReference type="InterPro" id="IPR025637">
    <property type="entry name" value="DUF4333"/>
</dbReference>
<evidence type="ECO:0000256" key="1">
    <source>
        <dbReference type="SAM" id="MobiDB-lite"/>
    </source>
</evidence>
<protein>
    <submittedName>
        <fullName evidence="4">DUF4333 domain-containing protein</fullName>
    </submittedName>
</protein>
<name>A0ABY2S5V3_9PSEU</name>
<sequence>MSTPYGGNDPQQWGQQPPSGTPSGGFPSQGGYGQQPQYGQQPGYGQQPQYGQQPGYGQQPQYGQQPGYGQPQQPQYGQQPGYDPAQYGQPQQQQPYGQQPPYGQPQQPGQFDYGQQAPFGTPPEKKTGKGLWIGLGALVVVVAAAAVVLFWIPGILVSKVFDNQTMQNDIQRVLTDSYGVESVESVSCPADQPVEVDSTFQCDVTVGGEQQAVTIKVKSEDGHYEVGALEPKN</sequence>
<feature type="region of interest" description="Disordered" evidence="1">
    <location>
        <begin position="1"/>
        <end position="123"/>
    </location>
</feature>
<gene>
    <name evidence="4" type="ORF">FCN18_14405</name>
</gene>
<keyword evidence="2" id="KW-0812">Transmembrane</keyword>